<dbReference type="Proteomes" id="UP000598217">
    <property type="component" value="Unassembled WGS sequence"/>
</dbReference>
<sequence length="543" mass="59097">MPSYTREDLIQLAGAKSYHRGVGYVSRVRGVTVAGNTVRGIVSGTDLYRVELTPRRRGLEWDCDCPWAEDGNFCKHCVALGLVHLDMTAQGTVLPQAPDVRAYLGSLDGTALVDLVLEAAEALPELRQRLELRATLAGGGAADGAGRAMVDGALRLGDFAGYEEARGYAERVHGVAGELERLLEAGAAGEAERLARHAVGVLDEHAGMVDDSAGYLGGAGARLVEAHVAACTVAGPDPLVLAGWLLDLQLDGSGCPELLLEAYADVLGEEGLERYRQDLFEGGLGDAARGWAVGFLRSEYARVAGDTDLLVRVYASGEHVHYTGIVAVLEEDGRSGEALEWAERGLRESGTHPDGRLLDHVVRAYREAGRSEELRALRWEVFERSPTPHTYRALREDSPRDAWPAVREQALALLRRAAARRRAAHFPCTLVEVLLDEGDAEEVWEAAVEHGCDDGQWLRVAALREEGHPEDAVGVYLPRVEAKVGLTDTRLYPEAARLARRVHELYGRLGRADEARAFVAGLRAGHRRKRRFLAELDRVGLRA</sequence>
<gene>
    <name evidence="3" type="ORF">H4W79_003135</name>
</gene>
<keyword evidence="1" id="KW-0862">Zinc</keyword>
<comment type="caution">
    <text evidence="3">The sequence shown here is derived from an EMBL/GenBank/DDBJ whole genome shotgun (WGS) entry which is preliminary data.</text>
</comment>
<evidence type="ECO:0000313" key="3">
    <source>
        <dbReference type="EMBL" id="MBE1458921.1"/>
    </source>
</evidence>
<feature type="domain" description="SWIM-type" evidence="2">
    <location>
        <begin position="48"/>
        <end position="85"/>
    </location>
</feature>
<dbReference type="Pfam" id="PF04434">
    <property type="entry name" value="SWIM"/>
    <property type="match status" value="1"/>
</dbReference>
<keyword evidence="1" id="KW-0479">Metal-binding</keyword>
<accession>A0ABR9HIW2</accession>
<evidence type="ECO:0000259" key="2">
    <source>
        <dbReference type="PROSITE" id="PS50966"/>
    </source>
</evidence>
<proteinExistence type="predicted"/>
<evidence type="ECO:0000256" key="1">
    <source>
        <dbReference type="PROSITE-ProRule" id="PRU00325"/>
    </source>
</evidence>
<keyword evidence="1" id="KW-0863">Zinc-finger</keyword>
<dbReference type="RefSeq" id="WP_191271904.1">
    <property type="nucleotide sequence ID" value="NZ_BMXJ01000005.1"/>
</dbReference>
<name>A0ABR9HIW2_9ACTN</name>
<keyword evidence="4" id="KW-1185">Reference proteome</keyword>
<dbReference type="EMBL" id="JADBDY010000001">
    <property type="protein sequence ID" value="MBE1458921.1"/>
    <property type="molecule type" value="Genomic_DNA"/>
</dbReference>
<protein>
    <recommendedName>
        <fullName evidence="2">SWIM-type domain-containing protein</fullName>
    </recommendedName>
</protein>
<dbReference type="PROSITE" id="PS50966">
    <property type="entry name" value="ZF_SWIM"/>
    <property type="match status" value="1"/>
</dbReference>
<dbReference type="InterPro" id="IPR007527">
    <property type="entry name" value="Znf_SWIM"/>
</dbReference>
<reference evidence="3 4" key="1">
    <citation type="submission" date="2020-10" db="EMBL/GenBank/DDBJ databases">
        <title>Sequencing the genomes of 1000 actinobacteria strains.</title>
        <authorList>
            <person name="Klenk H.-P."/>
        </authorList>
    </citation>
    <scope>NUCLEOTIDE SEQUENCE [LARGE SCALE GENOMIC DNA]</scope>
    <source>
        <strain evidence="3 4">DSM 45157</strain>
    </source>
</reference>
<evidence type="ECO:0000313" key="4">
    <source>
        <dbReference type="Proteomes" id="UP000598217"/>
    </source>
</evidence>
<organism evidence="3 4">
    <name type="scientific">Nocardiopsis terrae</name>
    <dbReference type="NCBI Taxonomy" id="372655"/>
    <lineage>
        <taxon>Bacteria</taxon>
        <taxon>Bacillati</taxon>
        <taxon>Actinomycetota</taxon>
        <taxon>Actinomycetes</taxon>
        <taxon>Streptosporangiales</taxon>
        <taxon>Nocardiopsidaceae</taxon>
        <taxon>Nocardiopsis</taxon>
    </lineage>
</organism>